<keyword evidence="1" id="KW-1133">Transmembrane helix</keyword>
<evidence type="ECO:0000256" key="1">
    <source>
        <dbReference type="SAM" id="Phobius"/>
    </source>
</evidence>
<proteinExistence type="predicted"/>
<keyword evidence="1" id="KW-0472">Membrane</keyword>
<dbReference type="EMBL" id="UINC01158120">
    <property type="protein sequence ID" value="SVD55481.1"/>
    <property type="molecule type" value="Genomic_DNA"/>
</dbReference>
<dbReference type="AlphaFoldDB" id="A0A382WBG0"/>
<reference evidence="2" key="1">
    <citation type="submission" date="2018-05" db="EMBL/GenBank/DDBJ databases">
        <authorList>
            <person name="Lanie J.A."/>
            <person name="Ng W.-L."/>
            <person name="Kazmierczak K.M."/>
            <person name="Andrzejewski T.M."/>
            <person name="Davidsen T.M."/>
            <person name="Wayne K.J."/>
            <person name="Tettelin H."/>
            <person name="Glass J.I."/>
            <person name="Rusch D."/>
            <person name="Podicherti R."/>
            <person name="Tsui H.-C.T."/>
            <person name="Winkler M.E."/>
        </authorList>
    </citation>
    <scope>NUCLEOTIDE SEQUENCE</scope>
</reference>
<accession>A0A382WBG0</accession>
<protein>
    <submittedName>
        <fullName evidence="2">Uncharacterized protein</fullName>
    </submittedName>
</protein>
<name>A0A382WBG0_9ZZZZ</name>
<keyword evidence="1" id="KW-0812">Transmembrane</keyword>
<evidence type="ECO:0000313" key="2">
    <source>
        <dbReference type="EMBL" id="SVD55481.1"/>
    </source>
</evidence>
<gene>
    <name evidence="2" type="ORF">METZ01_LOCUS408335</name>
</gene>
<feature type="transmembrane region" description="Helical" evidence="1">
    <location>
        <begin position="28"/>
        <end position="53"/>
    </location>
</feature>
<organism evidence="2">
    <name type="scientific">marine metagenome</name>
    <dbReference type="NCBI Taxonomy" id="408172"/>
    <lineage>
        <taxon>unclassified sequences</taxon>
        <taxon>metagenomes</taxon>
        <taxon>ecological metagenomes</taxon>
    </lineage>
</organism>
<sequence>MGEIRMRYKRIISFRAFGKNEIVVVRKWLFYVYITWSICADIFLVSGLIYYFFMR</sequence>